<dbReference type="Pfam" id="PF00756">
    <property type="entry name" value="Esterase"/>
    <property type="match status" value="1"/>
</dbReference>
<dbReference type="PANTHER" id="PTHR43037:SF1">
    <property type="entry name" value="BLL1128 PROTEIN"/>
    <property type="match status" value="1"/>
</dbReference>
<organism evidence="3 4">
    <name type="scientific">Anatilimnocola aggregata</name>
    <dbReference type="NCBI Taxonomy" id="2528021"/>
    <lineage>
        <taxon>Bacteria</taxon>
        <taxon>Pseudomonadati</taxon>
        <taxon>Planctomycetota</taxon>
        <taxon>Planctomycetia</taxon>
        <taxon>Pirellulales</taxon>
        <taxon>Pirellulaceae</taxon>
        <taxon>Anatilimnocola</taxon>
    </lineage>
</organism>
<dbReference type="Proteomes" id="UP000315017">
    <property type="component" value="Chromosome"/>
</dbReference>
<evidence type="ECO:0000313" key="3">
    <source>
        <dbReference type="EMBL" id="QDU26871.1"/>
    </source>
</evidence>
<dbReference type="InterPro" id="IPR000801">
    <property type="entry name" value="Esterase-like"/>
</dbReference>
<keyword evidence="2" id="KW-0175">Coiled coil</keyword>
<dbReference type="InterPro" id="IPR029058">
    <property type="entry name" value="AB_hydrolase_fold"/>
</dbReference>
<dbReference type="RefSeq" id="WP_145087742.1">
    <property type="nucleotide sequence ID" value="NZ_CP036274.1"/>
</dbReference>
<dbReference type="KEGG" id="aagg:ETAA8_19550"/>
<name>A0A517Y9K4_9BACT</name>
<sequence>MLRSLFCLTVAIAITVPARGDGPADNQTENVRRIPKLGVEVPAEKRAELEAGLKELRGKIDDLRKRNNAKVNELLPDIEIFHKAVNDALVYQELFDPKEVEFAPKLIITGLERAASLAKGESPWTSDKGLVVRGFVSKLDGSVQPYGLVVPEVYDSHNGPASRCDIWLHGRGETLSEFNFLKDRMTNVGAISPSGVIVLHPYGRYSNAFKFAGEVDVFEALASTERRYRIDPSLIAMRGFSMGGAGAWHLAVHHPHRWFAANPGAGFSETPDFLRVFQKQDLKPLWWEKTLWQWYDCPVWVNNLKGLPTVAYSGELDSQKQAADVMEAAMQAAGMQLRHIIGPDTKHAYTPQAKEEVDRRLTALEMFAGDFGNTEVTFTTCTLRYPRRSFVTIDELEEHWKPGSIQIDLSGEIRFSAKGITAFTVDSDPGYYIDQDSLDVVVNEGLPGAPPDDPNSEEYSVGTVPALSDRSLKFSVHKIGDRWHLGPRTNEIGLRKKHGLTGPIDDAFMESFLFVAPTGKAWNELPSQWSNSELTRAKEHWRRHFRGVARVKNDAQITPDDIAKHNLVLWGDPGSNAVLSQIIAKLPIKWTAEQIQVGGGVFPANQHAVVAIYPNPLNPKKYVVLNSSFTFREFAYLNNARQVPMLPDWAVVDLTTPPNSVWPGKIVAADFFDERWQLKPLKPVNSRP</sequence>
<dbReference type="OrthoDB" id="236649at2"/>
<evidence type="ECO:0000313" key="4">
    <source>
        <dbReference type="Proteomes" id="UP000315017"/>
    </source>
</evidence>
<dbReference type="InterPro" id="IPR050955">
    <property type="entry name" value="Plant_Biomass_Hydrol_Est"/>
</dbReference>
<proteinExistence type="predicted"/>
<accession>A0A517Y9K4</accession>
<dbReference type="SUPFAM" id="SSF53474">
    <property type="entry name" value="alpha/beta-Hydrolases"/>
    <property type="match status" value="1"/>
</dbReference>
<feature type="coiled-coil region" evidence="2">
    <location>
        <begin position="46"/>
        <end position="73"/>
    </location>
</feature>
<evidence type="ECO:0000256" key="2">
    <source>
        <dbReference type="SAM" id="Coils"/>
    </source>
</evidence>
<keyword evidence="1" id="KW-0732">Signal</keyword>
<dbReference type="EMBL" id="CP036274">
    <property type="protein sequence ID" value="QDU26871.1"/>
    <property type="molecule type" value="Genomic_DNA"/>
</dbReference>
<evidence type="ECO:0008006" key="5">
    <source>
        <dbReference type="Google" id="ProtNLM"/>
    </source>
</evidence>
<reference evidence="3 4" key="1">
    <citation type="submission" date="2019-02" db="EMBL/GenBank/DDBJ databases">
        <title>Deep-cultivation of Planctomycetes and their phenomic and genomic characterization uncovers novel biology.</title>
        <authorList>
            <person name="Wiegand S."/>
            <person name="Jogler M."/>
            <person name="Boedeker C."/>
            <person name="Pinto D."/>
            <person name="Vollmers J."/>
            <person name="Rivas-Marin E."/>
            <person name="Kohn T."/>
            <person name="Peeters S.H."/>
            <person name="Heuer A."/>
            <person name="Rast P."/>
            <person name="Oberbeckmann S."/>
            <person name="Bunk B."/>
            <person name="Jeske O."/>
            <person name="Meyerdierks A."/>
            <person name="Storesund J.E."/>
            <person name="Kallscheuer N."/>
            <person name="Luecker S."/>
            <person name="Lage O.M."/>
            <person name="Pohl T."/>
            <person name="Merkel B.J."/>
            <person name="Hornburger P."/>
            <person name="Mueller R.-W."/>
            <person name="Bruemmer F."/>
            <person name="Labrenz M."/>
            <person name="Spormann A.M."/>
            <person name="Op den Camp H."/>
            <person name="Overmann J."/>
            <person name="Amann R."/>
            <person name="Jetten M.S.M."/>
            <person name="Mascher T."/>
            <person name="Medema M.H."/>
            <person name="Devos D.P."/>
            <person name="Kaster A.-K."/>
            <person name="Ovreas L."/>
            <person name="Rohde M."/>
            <person name="Galperin M.Y."/>
            <person name="Jogler C."/>
        </authorList>
    </citation>
    <scope>NUCLEOTIDE SEQUENCE [LARGE SCALE GENOMIC DNA]</scope>
    <source>
        <strain evidence="3 4">ETA_A8</strain>
    </source>
</reference>
<dbReference type="PANTHER" id="PTHR43037">
    <property type="entry name" value="UNNAMED PRODUCT-RELATED"/>
    <property type="match status" value="1"/>
</dbReference>
<gene>
    <name evidence="3" type="ORF">ETAA8_19550</name>
</gene>
<protein>
    <recommendedName>
        <fullName evidence="5">Peptidase S9 prolyl oligopeptidase catalytic domain-containing protein</fullName>
    </recommendedName>
</protein>
<dbReference type="AlphaFoldDB" id="A0A517Y9K4"/>
<dbReference type="Gene3D" id="3.40.50.1820">
    <property type="entry name" value="alpha/beta hydrolase"/>
    <property type="match status" value="1"/>
</dbReference>
<keyword evidence="4" id="KW-1185">Reference proteome</keyword>
<evidence type="ECO:0000256" key="1">
    <source>
        <dbReference type="ARBA" id="ARBA00022729"/>
    </source>
</evidence>